<dbReference type="Gene3D" id="3.40.50.2000">
    <property type="entry name" value="Glycogen Phosphorylase B"/>
    <property type="match status" value="2"/>
</dbReference>
<dbReference type="InterPro" id="IPR028098">
    <property type="entry name" value="Glyco_trans_4-like_N"/>
</dbReference>
<dbReference type="Pfam" id="PF13579">
    <property type="entry name" value="Glyco_trans_4_4"/>
    <property type="match status" value="1"/>
</dbReference>
<dbReference type="PANTHER" id="PTHR45947">
    <property type="entry name" value="SULFOQUINOVOSYL TRANSFERASE SQD2"/>
    <property type="match status" value="1"/>
</dbReference>
<proteinExistence type="predicted"/>
<dbReference type="PANTHER" id="PTHR45947:SF3">
    <property type="entry name" value="SULFOQUINOVOSYL TRANSFERASE SQD2"/>
    <property type="match status" value="1"/>
</dbReference>
<dbReference type="InterPro" id="IPR050194">
    <property type="entry name" value="Glycosyltransferase_grp1"/>
</dbReference>
<evidence type="ECO:0000259" key="1">
    <source>
        <dbReference type="Pfam" id="PF00534"/>
    </source>
</evidence>
<evidence type="ECO:0000313" key="4">
    <source>
        <dbReference type="Proteomes" id="UP000244934"/>
    </source>
</evidence>
<dbReference type="OrthoDB" id="9787293at2"/>
<sequence length="402" mass="44433">MKILLYGINYKPELTGIGKYSGELCEWLSSQGHDVRVVTALPYYPAWQIDPGYSRWWFKKERVEGINVLRCPLYVPRSPTTIKRLFHLSSFALTSFFGLFANLKWKPDLVILVAPTLFCAPAAIAFSRLTGAKSVIHVQDYEVDAMFGLGLAQKGGAEKIAYKVERYLLDGFDYVSTISKAMLKKAVSKGVEKEKTVFFPNWSEVSRFSDAIKDNDFLSDLGINSQKRIVLYSGNMGEKQGLESVIAAADILRDRSDIQFVMVGEGGGKSRLIKLAEKQKLENIVFLPLQPYDKLPTLLASVDCHLVVQRRGAADVVLPSKLTNILAVGGNAVITADPETELGILCRDYPGIAECVEPESSRALAEGILSALEKSQPNVVASEYAARNLDKAQVIQNFLNSI</sequence>
<accession>A0A2R8CNI9</accession>
<evidence type="ECO:0000259" key="2">
    <source>
        <dbReference type="Pfam" id="PF13579"/>
    </source>
</evidence>
<keyword evidence="4" id="KW-1185">Reference proteome</keyword>
<dbReference type="InterPro" id="IPR001296">
    <property type="entry name" value="Glyco_trans_1"/>
</dbReference>
<feature type="domain" description="Glycosyltransferase subfamily 4-like N-terminal" evidence="2">
    <location>
        <begin position="15"/>
        <end position="202"/>
    </location>
</feature>
<protein>
    <submittedName>
        <fullName evidence="3">Uncharacterized protein</fullName>
    </submittedName>
</protein>
<feature type="domain" description="Glycosyl transferase family 1" evidence="1">
    <location>
        <begin position="220"/>
        <end position="386"/>
    </location>
</feature>
<dbReference type="CDD" id="cd03794">
    <property type="entry name" value="GT4_WbuB-like"/>
    <property type="match status" value="1"/>
</dbReference>
<dbReference type="GO" id="GO:0016758">
    <property type="term" value="F:hexosyltransferase activity"/>
    <property type="evidence" value="ECO:0007669"/>
    <property type="project" value="TreeGrafter"/>
</dbReference>
<name>A0A2R8CNI9_9GAMM</name>
<gene>
    <name evidence="3" type="ORF">KSP9073_02427</name>
</gene>
<reference evidence="4" key="1">
    <citation type="submission" date="2018-03" db="EMBL/GenBank/DDBJ databases">
        <authorList>
            <person name="Navarro De La Torre S."/>
        </authorList>
    </citation>
    <scope>NUCLEOTIDE SEQUENCE [LARGE SCALE GENOMIC DNA]</scope>
    <source>
        <strain evidence="4">EAod3</strain>
    </source>
</reference>
<organism evidence="3 4">
    <name type="scientific">Kushneria phyllosphaerae</name>
    <dbReference type="NCBI Taxonomy" id="2100822"/>
    <lineage>
        <taxon>Bacteria</taxon>
        <taxon>Pseudomonadati</taxon>
        <taxon>Pseudomonadota</taxon>
        <taxon>Gammaproteobacteria</taxon>
        <taxon>Oceanospirillales</taxon>
        <taxon>Halomonadaceae</taxon>
        <taxon>Kushneria</taxon>
    </lineage>
</organism>
<dbReference type="NCBIfam" id="NF007640">
    <property type="entry name" value="PRK10307.1"/>
    <property type="match status" value="1"/>
</dbReference>
<dbReference type="EMBL" id="ONZI01000003">
    <property type="protein sequence ID" value="SPJ34393.1"/>
    <property type="molecule type" value="Genomic_DNA"/>
</dbReference>
<dbReference type="AlphaFoldDB" id="A0A2R8CNI9"/>
<dbReference type="Proteomes" id="UP000244934">
    <property type="component" value="Unassembled WGS sequence"/>
</dbReference>
<evidence type="ECO:0000313" key="3">
    <source>
        <dbReference type="EMBL" id="SPJ34393.1"/>
    </source>
</evidence>
<dbReference type="Pfam" id="PF00534">
    <property type="entry name" value="Glycos_transf_1"/>
    <property type="match status" value="1"/>
</dbReference>
<dbReference type="SUPFAM" id="SSF53756">
    <property type="entry name" value="UDP-Glycosyltransferase/glycogen phosphorylase"/>
    <property type="match status" value="1"/>
</dbReference>